<comment type="caution">
    <text evidence="13">The sequence shown here is derived from an EMBL/GenBank/DDBJ whole genome shotgun (WGS) entry which is preliminary data.</text>
</comment>
<proteinExistence type="inferred from homology"/>
<evidence type="ECO:0000256" key="2">
    <source>
        <dbReference type="ARBA" id="ARBA00004141"/>
    </source>
</evidence>
<feature type="transmembrane region" description="Helical" evidence="11">
    <location>
        <begin position="298"/>
        <end position="318"/>
    </location>
</feature>
<keyword evidence="5 11" id="KW-0812">Transmembrane</keyword>
<sequence length="385" mass="41761">MTSVIFLGVLSVLVLVHELGHYLVARILGIRVEEFAFGLPFTRAVFTIKWGGTDYSVYPLLFGGFVRLYGEEGPASAKATARRRDFWSRGRKQRMLVIAAGVVMNVVLAVGGFVALYSALGVPVGQENQVTVLKIEAESPADKAGLKAEDRILKVEARKIKDGEEFGRLMRSWAGLEVNLTVRRGKGTQLLEGITQDSYTDLAVRVVPRENPPEGQGPVGVGIADYPYLLMQKCSTLSPQCAGSAVVGGVRATGEWTSRVVEGLRGIGKSLVAGKTPEGVTGPVGIYQLTDVVSRGGAWPLVELVAVLSVNLAVFNVLPIPALDGGRMFFIWLEWARRKRLPAKMEQRVNAWGMAVLLSLLALITLQDVIRVGGIDKLLKLVRLK</sequence>
<dbReference type="SMART" id="SM00228">
    <property type="entry name" value="PDZ"/>
    <property type="match status" value="1"/>
</dbReference>
<evidence type="ECO:0000256" key="6">
    <source>
        <dbReference type="ARBA" id="ARBA00022801"/>
    </source>
</evidence>
<dbReference type="PANTHER" id="PTHR42837:SF2">
    <property type="entry name" value="MEMBRANE METALLOPROTEASE ARASP2, CHLOROPLASTIC-RELATED"/>
    <property type="match status" value="1"/>
</dbReference>
<evidence type="ECO:0000256" key="3">
    <source>
        <dbReference type="ARBA" id="ARBA00007931"/>
    </source>
</evidence>
<evidence type="ECO:0000313" key="14">
    <source>
        <dbReference type="Proteomes" id="UP000034264"/>
    </source>
</evidence>
<feature type="domain" description="PDZ" evidence="12">
    <location>
        <begin position="118"/>
        <end position="186"/>
    </location>
</feature>
<dbReference type="CDD" id="cd06163">
    <property type="entry name" value="S2P-M50_PDZ_RseP-like"/>
    <property type="match status" value="1"/>
</dbReference>
<evidence type="ECO:0000256" key="1">
    <source>
        <dbReference type="ARBA" id="ARBA00001947"/>
    </source>
</evidence>
<dbReference type="Pfam" id="PF02163">
    <property type="entry name" value="Peptidase_M50"/>
    <property type="match status" value="1"/>
</dbReference>
<dbReference type="GO" id="GO:0004222">
    <property type="term" value="F:metalloendopeptidase activity"/>
    <property type="evidence" value="ECO:0007669"/>
    <property type="project" value="InterPro"/>
</dbReference>
<keyword evidence="4 13" id="KW-0645">Protease</keyword>
<feature type="transmembrane region" description="Helical" evidence="11">
    <location>
        <begin position="349"/>
        <end position="370"/>
    </location>
</feature>
<evidence type="ECO:0000256" key="7">
    <source>
        <dbReference type="ARBA" id="ARBA00022833"/>
    </source>
</evidence>
<dbReference type="InterPro" id="IPR001478">
    <property type="entry name" value="PDZ"/>
</dbReference>
<dbReference type="EMBL" id="LCKS01000012">
    <property type="protein sequence ID" value="KKU02513.1"/>
    <property type="molecule type" value="Genomic_DNA"/>
</dbReference>
<keyword evidence="9" id="KW-0482">Metalloprotease</keyword>
<feature type="transmembrane region" description="Helical" evidence="11">
    <location>
        <begin position="6"/>
        <end position="25"/>
    </location>
</feature>
<evidence type="ECO:0000259" key="12">
    <source>
        <dbReference type="SMART" id="SM00228"/>
    </source>
</evidence>
<evidence type="ECO:0000256" key="10">
    <source>
        <dbReference type="ARBA" id="ARBA00023136"/>
    </source>
</evidence>
<evidence type="ECO:0000256" key="8">
    <source>
        <dbReference type="ARBA" id="ARBA00022989"/>
    </source>
</evidence>
<comment type="subcellular location">
    <subcellularLocation>
        <location evidence="2">Membrane</location>
        <topology evidence="2">Multi-pass membrane protein</topology>
    </subcellularLocation>
</comment>
<keyword evidence="6" id="KW-0378">Hydrolase</keyword>
<accession>A0A0G1PAV4</accession>
<dbReference type="SUPFAM" id="SSF50156">
    <property type="entry name" value="PDZ domain-like"/>
    <property type="match status" value="1"/>
</dbReference>
<dbReference type="Proteomes" id="UP000034264">
    <property type="component" value="Unassembled WGS sequence"/>
</dbReference>
<dbReference type="InterPro" id="IPR041489">
    <property type="entry name" value="PDZ_6"/>
</dbReference>
<reference evidence="13 14" key="1">
    <citation type="journal article" date="2015" name="Nature">
        <title>rRNA introns, odd ribosomes, and small enigmatic genomes across a large radiation of phyla.</title>
        <authorList>
            <person name="Brown C.T."/>
            <person name="Hug L.A."/>
            <person name="Thomas B.C."/>
            <person name="Sharon I."/>
            <person name="Castelle C.J."/>
            <person name="Singh A."/>
            <person name="Wilkins M.J."/>
            <person name="Williams K.H."/>
            <person name="Banfield J.F."/>
        </authorList>
    </citation>
    <scope>NUCLEOTIDE SEQUENCE [LARGE SCALE GENOMIC DNA]</scope>
</reference>
<keyword evidence="7" id="KW-0862">Zinc</keyword>
<evidence type="ECO:0000256" key="5">
    <source>
        <dbReference type="ARBA" id="ARBA00022692"/>
    </source>
</evidence>
<evidence type="ECO:0000256" key="4">
    <source>
        <dbReference type="ARBA" id="ARBA00022670"/>
    </source>
</evidence>
<evidence type="ECO:0000256" key="9">
    <source>
        <dbReference type="ARBA" id="ARBA00023049"/>
    </source>
</evidence>
<dbReference type="PANTHER" id="PTHR42837">
    <property type="entry name" value="REGULATOR OF SIGMA-E PROTEASE RSEP"/>
    <property type="match status" value="1"/>
</dbReference>
<dbReference type="InterPro" id="IPR004387">
    <property type="entry name" value="Pept_M50_Zn"/>
</dbReference>
<organism evidence="13 14">
    <name type="scientific">Candidatus Amesbacteria bacterium GW2011_GWC2_45_19</name>
    <dbReference type="NCBI Taxonomy" id="1618366"/>
    <lineage>
        <taxon>Bacteria</taxon>
        <taxon>Candidatus Amesiibacteriota</taxon>
    </lineage>
</organism>
<feature type="transmembrane region" description="Helical" evidence="11">
    <location>
        <begin position="96"/>
        <end position="120"/>
    </location>
</feature>
<comment type="cofactor">
    <cofactor evidence="1">
        <name>Zn(2+)</name>
        <dbReference type="ChEBI" id="CHEBI:29105"/>
    </cofactor>
</comment>
<name>A0A0G1PAV4_9BACT</name>
<dbReference type="Gene3D" id="2.30.42.10">
    <property type="match status" value="1"/>
</dbReference>
<gene>
    <name evidence="13" type="ORF">UX05_C0012G0010</name>
</gene>
<dbReference type="AlphaFoldDB" id="A0A0G1PAV4"/>
<evidence type="ECO:0000313" key="13">
    <source>
        <dbReference type="EMBL" id="KKU02513.1"/>
    </source>
</evidence>
<evidence type="ECO:0000256" key="11">
    <source>
        <dbReference type="SAM" id="Phobius"/>
    </source>
</evidence>
<protein>
    <submittedName>
        <fullName evidence="13">Site-2 protease, Metallo peptidase, MEROPS family M50B</fullName>
    </submittedName>
</protein>
<dbReference type="GO" id="GO:0016020">
    <property type="term" value="C:membrane"/>
    <property type="evidence" value="ECO:0007669"/>
    <property type="project" value="UniProtKB-SubCell"/>
</dbReference>
<comment type="similarity">
    <text evidence="3">Belongs to the peptidase M50B family.</text>
</comment>
<dbReference type="GO" id="GO:0006508">
    <property type="term" value="P:proteolysis"/>
    <property type="evidence" value="ECO:0007669"/>
    <property type="project" value="UniProtKB-KW"/>
</dbReference>
<dbReference type="InterPro" id="IPR036034">
    <property type="entry name" value="PDZ_sf"/>
</dbReference>
<keyword evidence="10 11" id="KW-0472">Membrane</keyword>
<keyword evidence="8 11" id="KW-1133">Transmembrane helix</keyword>
<dbReference type="InterPro" id="IPR008915">
    <property type="entry name" value="Peptidase_M50"/>
</dbReference>
<dbReference type="Pfam" id="PF17820">
    <property type="entry name" value="PDZ_6"/>
    <property type="match status" value="1"/>
</dbReference>